<dbReference type="InterPro" id="IPR016151">
    <property type="entry name" value="DNA_mismatch_repair_MutS_N"/>
</dbReference>
<dbReference type="InterPro" id="IPR045076">
    <property type="entry name" value="MutS"/>
</dbReference>
<dbReference type="NCBIfam" id="NF003810">
    <property type="entry name" value="PRK05399.1"/>
    <property type="match status" value="1"/>
</dbReference>
<keyword evidence="5" id="KW-0238">DNA-binding</keyword>
<organism evidence="8">
    <name type="scientific">Candidatus Shikimatogenerans sp. Tduv</name>
    <dbReference type="NCBI Taxonomy" id="3158567"/>
    <lineage>
        <taxon>Bacteria</taxon>
        <taxon>Pseudomonadati</taxon>
        <taxon>Bacteroidota</taxon>
        <taxon>Flavobacteriia</taxon>
        <taxon>Flavobacteriales</taxon>
        <taxon>Candidatus Shikimatogenerans</taxon>
    </lineage>
</organism>
<keyword evidence="3" id="KW-0227">DNA damage</keyword>
<dbReference type="Pfam" id="PF00488">
    <property type="entry name" value="MutS_V"/>
    <property type="match status" value="1"/>
</dbReference>
<evidence type="ECO:0000256" key="2">
    <source>
        <dbReference type="ARBA" id="ARBA00022741"/>
    </source>
</evidence>
<evidence type="ECO:0000313" key="8">
    <source>
        <dbReference type="EMBL" id="XBT18432.1"/>
    </source>
</evidence>
<dbReference type="SUPFAM" id="SSF53150">
    <property type="entry name" value="DNA repair protein MutS, domain II"/>
    <property type="match status" value="1"/>
</dbReference>
<dbReference type="SMART" id="SM00534">
    <property type="entry name" value="MUTSac"/>
    <property type="match status" value="1"/>
</dbReference>
<evidence type="ECO:0000259" key="7">
    <source>
        <dbReference type="PROSITE" id="PS00486"/>
    </source>
</evidence>
<dbReference type="Pfam" id="PF01624">
    <property type="entry name" value="MutS_I"/>
    <property type="match status" value="1"/>
</dbReference>
<dbReference type="EMBL" id="CP157894">
    <property type="protein sequence ID" value="XBT18432.1"/>
    <property type="molecule type" value="Genomic_DNA"/>
</dbReference>
<dbReference type="Pfam" id="PF05188">
    <property type="entry name" value="MutS_II"/>
    <property type="match status" value="1"/>
</dbReference>
<dbReference type="InterPro" id="IPR036678">
    <property type="entry name" value="MutS_con_dom_sf"/>
</dbReference>
<dbReference type="PROSITE" id="PS00486">
    <property type="entry name" value="DNA_MISMATCH_REPAIR_2"/>
    <property type="match status" value="1"/>
</dbReference>
<gene>
    <name evidence="8" type="primary">mutS</name>
    <name evidence="8" type="ORF">ABNO50_00330</name>
</gene>
<dbReference type="Gene3D" id="3.40.1170.10">
    <property type="entry name" value="DNA repair protein MutS, domain I"/>
    <property type="match status" value="1"/>
</dbReference>
<dbReference type="Gene3D" id="3.30.420.110">
    <property type="entry name" value="MutS, connector domain"/>
    <property type="match status" value="1"/>
</dbReference>
<dbReference type="InterPro" id="IPR017261">
    <property type="entry name" value="DNA_mismatch_repair_MutS/MSH"/>
</dbReference>
<dbReference type="SUPFAM" id="SSF55271">
    <property type="entry name" value="DNA repair protein MutS, domain I"/>
    <property type="match status" value="1"/>
</dbReference>
<dbReference type="SUPFAM" id="SSF52540">
    <property type="entry name" value="P-loop containing nucleoside triphosphate hydrolases"/>
    <property type="match status" value="1"/>
</dbReference>
<dbReference type="SUPFAM" id="SSF48334">
    <property type="entry name" value="DNA repair protein MutS, domain III"/>
    <property type="match status" value="1"/>
</dbReference>
<accession>A0AAU7QR56</accession>
<dbReference type="GO" id="GO:0006298">
    <property type="term" value="P:mismatch repair"/>
    <property type="evidence" value="ECO:0007669"/>
    <property type="project" value="InterPro"/>
</dbReference>
<evidence type="ECO:0000256" key="6">
    <source>
        <dbReference type="ARBA" id="ARBA00023204"/>
    </source>
</evidence>
<dbReference type="InterPro" id="IPR007860">
    <property type="entry name" value="DNA_mmatch_repair_MutS_con_dom"/>
</dbReference>
<keyword evidence="4" id="KW-0067">ATP-binding</keyword>
<dbReference type="GO" id="GO:0030983">
    <property type="term" value="F:mismatched DNA binding"/>
    <property type="evidence" value="ECO:0007669"/>
    <property type="project" value="InterPro"/>
</dbReference>
<dbReference type="AlphaFoldDB" id="A0AAU7QR56"/>
<dbReference type="InterPro" id="IPR007695">
    <property type="entry name" value="DNA_mismatch_repair_MutS-lik_N"/>
</dbReference>
<evidence type="ECO:0000256" key="4">
    <source>
        <dbReference type="ARBA" id="ARBA00022840"/>
    </source>
</evidence>
<dbReference type="InterPro" id="IPR027417">
    <property type="entry name" value="P-loop_NTPase"/>
</dbReference>
<dbReference type="InterPro" id="IPR036187">
    <property type="entry name" value="DNA_mismatch_repair_MutS_sf"/>
</dbReference>
<dbReference type="PIRSF" id="PIRSF037677">
    <property type="entry name" value="DNA_mis_repair_Msh6"/>
    <property type="match status" value="1"/>
</dbReference>
<dbReference type="Gene3D" id="1.10.1420.10">
    <property type="match status" value="2"/>
</dbReference>
<evidence type="ECO:0000256" key="3">
    <source>
        <dbReference type="ARBA" id="ARBA00022763"/>
    </source>
</evidence>
<dbReference type="Pfam" id="PF05192">
    <property type="entry name" value="MutS_III"/>
    <property type="match status" value="1"/>
</dbReference>
<protein>
    <submittedName>
        <fullName evidence="8">DNA mismatch repair protein MutS</fullName>
    </submittedName>
</protein>
<proteinExistence type="inferred from homology"/>
<dbReference type="PANTHER" id="PTHR11361:SF34">
    <property type="entry name" value="DNA MISMATCH REPAIR PROTEIN MSH1, MITOCHONDRIAL"/>
    <property type="match status" value="1"/>
</dbReference>
<dbReference type="SMART" id="SM00533">
    <property type="entry name" value="MUTSd"/>
    <property type="match status" value="1"/>
</dbReference>
<comment type="similarity">
    <text evidence="1">Belongs to the DNA mismatch repair MutS family.</text>
</comment>
<name>A0AAU7QR56_9FLAO</name>
<dbReference type="PANTHER" id="PTHR11361">
    <property type="entry name" value="DNA MISMATCH REPAIR PROTEIN MUTS FAMILY MEMBER"/>
    <property type="match status" value="1"/>
</dbReference>
<keyword evidence="2" id="KW-0547">Nucleotide-binding</keyword>
<dbReference type="Gene3D" id="3.40.50.300">
    <property type="entry name" value="P-loop containing nucleotide triphosphate hydrolases"/>
    <property type="match status" value="1"/>
</dbReference>
<dbReference type="InterPro" id="IPR007696">
    <property type="entry name" value="DNA_mismatch_repair_MutS_core"/>
</dbReference>
<dbReference type="InterPro" id="IPR000432">
    <property type="entry name" value="DNA_mismatch_repair_MutS_C"/>
</dbReference>
<feature type="domain" description="DNA mismatch repair proteins mutS family" evidence="7">
    <location>
        <begin position="684"/>
        <end position="700"/>
    </location>
</feature>
<dbReference type="GO" id="GO:0005829">
    <property type="term" value="C:cytosol"/>
    <property type="evidence" value="ECO:0007669"/>
    <property type="project" value="TreeGrafter"/>
</dbReference>
<dbReference type="GO" id="GO:0005524">
    <property type="term" value="F:ATP binding"/>
    <property type="evidence" value="ECO:0007669"/>
    <property type="project" value="UniProtKB-KW"/>
</dbReference>
<sequence>MKKNSLMKEYFSIKKKYSKYIILFQVGEFYEIFDKDAIICSKILNIILTKRNIGKYTKNILLAGFPCKSLNIYLNKLLFNNFKVVICNQKKKKKIIYRKVTNIITPGTIIDYKLLNNKSNNNYICSLFIKNKKIGISLLDISTREIYTLEDYNISIINNIISLYNIKEILLCKNQKKEIFKKFNINKNITYYKTDLWFYKYKNAYNHLLNYLNLNSLKIYGIDNMKLCIITLYIIYKYLLNNNINIIKYINNIKIINNNKYLWLDNYSINNLDLIYSHNNNITLFKFLNKNITVLGKRLLKKWIINPIKNKKKLYNRYKLINFFLKNNNIKKKIIKYLKNIYDIERIYSKLLINKISNKELYKLYISIKYIYYIYNKLLLINNIITNNNNIIIYIYKKICLKIKKIINIKNILNNKKKIINNNISNKLDFYYNQYKKYKNKLLIYINNKKKKYKFNLKYNNFLGYFIEIKKKNKNISKQWIHKQTLLSTNRYKTKYIFHLEKKIFYYKNKKIKEEKKILDKLKKKIKKYYNHIYNIAYYISKIDVIISFTIISKKYKYTLPHIKKSNNSYIKIIKGRHPIVEYLKNKNNEEYISNDIKINYKNNIIIISGPNMSGKSIFLRKITLMIILAQIGCYVPAEYFKFTIFNKIFTRIGFNDSINTGESTFMIEMGEISNTINNIDYKSFIIFDEIGRGTSNYDGISIAWSIIDYLSNSLYKPIVIISTHYHELILMKKYYINIKNYSFLILEKENNIYFMYKIVNKGNNKSYGIQIANLLKLPKIIIKKAKHIYKKLLNGFFYKLI</sequence>
<evidence type="ECO:0000256" key="1">
    <source>
        <dbReference type="ARBA" id="ARBA00006271"/>
    </source>
</evidence>
<dbReference type="GO" id="GO:0140664">
    <property type="term" value="F:ATP-dependent DNA damage sensor activity"/>
    <property type="evidence" value="ECO:0007669"/>
    <property type="project" value="InterPro"/>
</dbReference>
<reference evidence="8" key="1">
    <citation type="submission" date="2024-06" db="EMBL/GenBank/DDBJ databases">
        <title>Diversity, functionality, and evolutionary history of bacterial symbionts in false click beetles (Coleoptera, Throscidae).</title>
        <authorList>
            <person name="Wierz J.C."/>
            <person name="Malm H."/>
            <person name="Kaltenpoth M."/>
            <person name="Engl T."/>
        </authorList>
    </citation>
    <scope>NUCLEOTIDE SEQUENCE</scope>
    <source>
        <strain evidence="8">Tduv</strain>
    </source>
</reference>
<keyword evidence="6" id="KW-0234">DNA repair</keyword>
<evidence type="ECO:0000256" key="5">
    <source>
        <dbReference type="ARBA" id="ARBA00023125"/>
    </source>
</evidence>